<name>A0AAE4BPT2_9DEIO</name>
<evidence type="ECO:0000256" key="4">
    <source>
        <dbReference type="ARBA" id="ARBA00023237"/>
    </source>
</evidence>
<organism evidence="6 7">
    <name type="scientific">Deinococcus soli</name>
    <name type="common">ex Cha et al. 2016</name>
    <dbReference type="NCBI Taxonomy" id="1309411"/>
    <lineage>
        <taxon>Bacteria</taxon>
        <taxon>Thermotogati</taxon>
        <taxon>Deinococcota</taxon>
        <taxon>Deinococci</taxon>
        <taxon>Deinococcales</taxon>
        <taxon>Deinococcaceae</taxon>
        <taxon>Deinococcus</taxon>
    </lineage>
</organism>
<keyword evidence="5" id="KW-0472">Membrane</keyword>
<dbReference type="GO" id="GO:0042597">
    <property type="term" value="C:periplasmic space"/>
    <property type="evidence" value="ECO:0007669"/>
    <property type="project" value="UniProtKB-SubCell"/>
</dbReference>
<evidence type="ECO:0000313" key="7">
    <source>
        <dbReference type="Proteomes" id="UP001185331"/>
    </source>
</evidence>
<evidence type="ECO:0000256" key="2">
    <source>
        <dbReference type="ARBA" id="ARBA00004418"/>
    </source>
</evidence>
<dbReference type="GO" id="GO:0009279">
    <property type="term" value="C:cell outer membrane"/>
    <property type="evidence" value="ECO:0007669"/>
    <property type="project" value="UniProtKB-SubCell"/>
</dbReference>
<dbReference type="InterPro" id="IPR045584">
    <property type="entry name" value="Pilin-like"/>
</dbReference>
<proteinExistence type="predicted"/>
<dbReference type="AlphaFoldDB" id="A0AAE4BPT2"/>
<evidence type="ECO:0000256" key="5">
    <source>
        <dbReference type="SAM" id="Phobius"/>
    </source>
</evidence>
<dbReference type="RefSeq" id="WP_309858093.1">
    <property type="nucleotide sequence ID" value="NZ_JAVDQJ010000017.1"/>
</dbReference>
<dbReference type="PROSITE" id="PS00409">
    <property type="entry name" value="PROKAR_NTER_METHYL"/>
    <property type="match status" value="1"/>
</dbReference>
<evidence type="ECO:0000313" key="6">
    <source>
        <dbReference type="EMBL" id="MDR6220837.1"/>
    </source>
</evidence>
<gene>
    <name evidence="6" type="ORF">J2Y00_004464</name>
</gene>
<dbReference type="Proteomes" id="UP001185331">
    <property type="component" value="Unassembled WGS sequence"/>
</dbReference>
<accession>A0AAE4BPT2</accession>
<comment type="subcellular location">
    <subcellularLocation>
        <location evidence="1">Cell outer membrane</location>
        <topology evidence="1">Single-pass membrane protein</topology>
    </subcellularLocation>
    <subcellularLocation>
        <location evidence="2">Periplasm</location>
    </subcellularLocation>
</comment>
<dbReference type="SUPFAM" id="SSF54523">
    <property type="entry name" value="Pili subunits"/>
    <property type="match status" value="1"/>
</dbReference>
<keyword evidence="5" id="KW-1133">Transmembrane helix</keyword>
<feature type="transmembrane region" description="Helical" evidence="5">
    <location>
        <begin position="21"/>
        <end position="40"/>
    </location>
</feature>
<evidence type="ECO:0000256" key="3">
    <source>
        <dbReference type="ARBA" id="ARBA00022764"/>
    </source>
</evidence>
<protein>
    <submittedName>
        <fullName evidence="6">Prepilin-type N-terminal cleavage/methylation domain-containing protein</fullName>
    </submittedName>
</protein>
<comment type="caution">
    <text evidence="6">The sequence shown here is derived from an EMBL/GenBank/DDBJ whole genome shotgun (WGS) entry which is preliminary data.</text>
</comment>
<keyword evidence="4" id="KW-0998">Cell outer membrane</keyword>
<dbReference type="NCBIfam" id="TIGR02532">
    <property type="entry name" value="IV_pilin_GFxxxE"/>
    <property type="match status" value="1"/>
</dbReference>
<dbReference type="InterPro" id="IPR012902">
    <property type="entry name" value="N_methyl_site"/>
</dbReference>
<dbReference type="Gene3D" id="3.30.700.10">
    <property type="entry name" value="Glycoprotein, Type 4 Pilin"/>
    <property type="match status" value="1"/>
</dbReference>
<keyword evidence="5" id="KW-0812">Transmembrane</keyword>
<dbReference type="EMBL" id="JAVDQK010000018">
    <property type="protein sequence ID" value="MDR6220837.1"/>
    <property type="molecule type" value="Genomic_DNA"/>
</dbReference>
<dbReference type="Pfam" id="PF07963">
    <property type="entry name" value="N_methyl"/>
    <property type="match status" value="1"/>
</dbReference>
<reference evidence="6" key="1">
    <citation type="submission" date="2023-07" db="EMBL/GenBank/DDBJ databases">
        <title>Sorghum-associated microbial communities from plants grown in Nebraska, USA.</title>
        <authorList>
            <person name="Schachtman D."/>
        </authorList>
    </citation>
    <scope>NUCLEOTIDE SEQUENCE</scope>
    <source>
        <strain evidence="6">BE330</strain>
    </source>
</reference>
<evidence type="ECO:0000256" key="1">
    <source>
        <dbReference type="ARBA" id="ARBA00004203"/>
    </source>
</evidence>
<sequence>MEVGHTSGTIPELESRRGYTLLELLVVMSVVGILTGIAAINVANLRQPADEAARSLGSTLGFSRARAIATTSAVRVQRAAGTQTYRVSSAPSCAAASAAWTELTAQAYTLPADVTTSGAAAAWSACFSSRGVLDGAAAPAVTFTDRRARTRSLQVYAGGAVVIQ</sequence>
<keyword evidence="3" id="KW-0574">Periplasm</keyword>